<keyword evidence="1" id="KW-0732">Signal</keyword>
<dbReference type="AlphaFoldDB" id="A0A316AP70"/>
<reference evidence="2 3" key="1">
    <citation type="submission" date="2018-03" db="EMBL/GenBank/DDBJ databases">
        <title>Genomic Encyclopedia of Archaeal and Bacterial Type Strains, Phase II (KMG-II): from individual species to whole genera.</title>
        <authorList>
            <person name="Goeker M."/>
        </authorList>
    </citation>
    <scope>NUCLEOTIDE SEQUENCE [LARGE SCALE GENOMIC DNA]</scope>
    <source>
        <strain evidence="2 3">DSM 100346</strain>
    </source>
</reference>
<feature type="signal peptide" evidence="1">
    <location>
        <begin position="1"/>
        <end position="34"/>
    </location>
</feature>
<accession>A0A316AP70</accession>
<name>A0A316AP70_9BACT</name>
<feature type="chain" id="PRO_5016411999" evidence="1">
    <location>
        <begin position="35"/>
        <end position="249"/>
    </location>
</feature>
<sequence>MTFLCKSTILLNMKKNITLLAVLLSLSLASYGQKIPVDTIFANYYKATGGEKLWDSIKTYTLKQSFAAPGSTPYDADISVSIPENAMYKSKTIMRRSFIYGVKDKEGWIKVPIGSKLDVRDLSPAEQTNMRYEIYDLLVPFKDYDDRGFVATTVGQETLNKVLTNQVELQGKEIKYNLWFDAKTGLLVRKKETMAGVETTTDLSNYVKSKYGILYPTKLVEINTVDKKAVTITSTLDINKSIAEELFVR</sequence>
<evidence type="ECO:0000256" key="1">
    <source>
        <dbReference type="SAM" id="SignalP"/>
    </source>
</evidence>
<comment type="caution">
    <text evidence="2">The sequence shown here is derived from an EMBL/GenBank/DDBJ whole genome shotgun (WGS) entry which is preliminary data.</text>
</comment>
<evidence type="ECO:0000313" key="3">
    <source>
        <dbReference type="Proteomes" id="UP000245880"/>
    </source>
</evidence>
<evidence type="ECO:0000313" key="2">
    <source>
        <dbReference type="EMBL" id="PWJ59585.1"/>
    </source>
</evidence>
<gene>
    <name evidence="2" type="ORF">CLV98_102419</name>
</gene>
<dbReference type="EMBL" id="QGDT01000002">
    <property type="protein sequence ID" value="PWJ59585.1"/>
    <property type="molecule type" value="Genomic_DNA"/>
</dbReference>
<organism evidence="2 3">
    <name type="scientific">Dyadobacter jejuensis</name>
    <dbReference type="NCBI Taxonomy" id="1082580"/>
    <lineage>
        <taxon>Bacteria</taxon>
        <taxon>Pseudomonadati</taxon>
        <taxon>Bacteroidota</taxon>
        <taxon>Cytophagia</taxon>
        <taxon>Cytophagales</taxon>
        <taxon>Spirosomataceae</taxon>
        <taxon>Dyadobacter</taxon>
    </lineage>
</organism>
<protein>
    <submittedName>
        <fullName evidence="2">Putative salt-induced outer membrane protein</fullName>
    </submittedName>
</protein>
<proteinExistence type="predicted"/>
<keyword evidence="3" id="KW-1185">Reference proteome</keyword>
<dbReference type="Proteomes" id="UP000245880">
    <property type="component" value="Unassembled WGS sequence"/>
</dbReference>